<dbReference type="Proteomes" id="UP001328107">
    <property type="component" value="Unassembled WGS sequence"/>
</dbReference>
<dbReference type="AlphaFoldDB" id="A0AAN5CE12"/>
<proteinExistence type="predicted"/>
<keyword evidence="2" id="KW-0378">Hydrolase</keyword>
<dbReference type="GO" id="GO:0016787">
    <property type="term" value="F:hydrolase activity"/>
    <property type="evidence" value="ECO:0007669"/>
    <property type="project" value="UniProtKB-KW"/>
</dbReference>
<dbReference type="PANTHER" id="PTHR43788">
    <property type="entry name" value="DNA2/NAM7 HELICASE FAMILY MEMBER"/>
    <property type="match status" value="1"/>
</dbReference>
<keyword evidence="1" id="KW-0547">Nucleotide-binding</keyword>
<evidence type="ECO:0000313" key="6">
    <source>
        <dbReference type="Proteomes" id="UP001328107"/>
    </source>
</evidence>
<evidence type="ECO:0000256" key="2">
    <source>
        <dbReference type="ARBA" id="ARBA00022801"/>
    </source>
</evidence>
<gene>
    <name evidence="5" type="ORF">PMAYCL1PPCAC_09514</name>
</gene>
<evidence type="ECO:0008006" key="7">
    <source>
        <dbReference type="Google" id="ProtNLM"/>
    </source>
</evidence>
<dbReference type="Gene3D" id="3.40.50.300">
    <property type="entry name" value="P-loop containing nucleotide triphosphate hydrolases"/>
    <property type="match status" value="1"/>
</dbReference>
<dbReference type="SUPFAM" id="SSF52540">
    <property type="entry name" value="P-loop containing nucleoside triphosphate hydrolases"/>
    <property type="match status" value="1"/>
</dbReference>
<sequence length="303" mass="33800">SVKKGKEDELDKKWIVTCHPPRVPLPTEVCKGAMLEIMDTEMGQPRVTSALMLTHSKSKNKPIENWELISAIYGKRGNNDHPVVELGPSRVYFANNKGSCMLNPQQTEAVERYCSGTSPAFVVEAPPSSGKTMTSAAMAVNYKGPGVQLFLSTANVPVINMDLALAKLDIGSLKPIHFISSEREELMTEETRSPFTAMSLAKKCEHLNEEITFLERQLKYAPNDEEREKLRAAIRKVSLHVYAEKYDIFFATVDMILGRLFKSNQAGKHQVDHIKKQLMTGVRRIVVDEASQLTEAALNAIIL</sequence>
<dbReference type="PANTHER" id="PTHR43788:SF16">
    <property type="entry name" value="HELICASE WITH ZINC FINGER 2"/>
    <property type="match status" value="1"/>
</dbReference>
<evidence type="ECO:0000313" key="5">
    <source>
        <dbReference type="EMBL" id="GMR39319.1"/>
    </source>
</evidence>
<protein>
    <recommendedName>
        <fullName evidence="7">DNA2/NAM7 helicase helicase domain-containing protein</fullName>
    </recommendedName>
</protein>
<accession>A0AAN5CE12</accession>
<dbReference type="InterPro" id="IPR027417">
    <property type="entry name" value="P-loop_NTPase"/>
</dbReference>
<dbReference type="GO" id="GO:0043139">
    <property type="term" value="F:5'-3' DNA helicase activity"/>
    <property type="evidence" value="ECO:0007669"/>
    <property type="project" value="TreeGrafter"/>
</dbReference>
<name>A0AAN5CE12_9BILA</name>
<evidence type="ECO:0000256" key="1">
    <source>
        <dbReference type="ARBA" id="ARBA00022741"/>
    </source>
</evidence>
<dbReference type="EMBL" id="BTRK01000002">
    <property type="protein sequence ID" value="GMR39319.1"/>
    <property type="molecule type" value="Genomic_DNA"/>
</dbReference>
<feature type="non-terminal residue" evidence="5">
    <location>
        <position position="1"/>
    </location>
</feature>
<dbReference type="InterPro" id="IPR050534">
    <property type="entry name" value="Coronavir_polyprotein_1ab"/>
</dbReference>
<organism evidence="5 6">
    <name type="scientific">Pristionchus mayeri</name>
    <dbReference type="NCBI Taxonomy" id="1317129"/>
    <lineage>
        <taxon>Eukaryota</taxon>
        <taxon>Metazoa</taxon>
        <taxon>Ecdysozoa</taxon>
        <taxon>Nematoda</taxon>
        <taxon>Chromadorea</taxon>
        <taxon>Rhabditida</taxon>
        <taxon>Rhabditina</taxon>
        <taxon>Diplogasteromorpha</taxon>
        <taxon>Diplogasteroidea</taxon>
        <taxon>Neodiplogasteridae</taxon>
        <taxon>Pristionchus</taxon>
    </lineage>
</organism>
<dbReference type="GO" id="GO:0005524">
    <property type="term" value="F:ATP binding"/>
    <property type="evidence" value="ECO:0007669"/>
    <property type="project" value="UniProtKB-KW"/>
</dbReference>
<comment type="caution">
    <text evidence="5">The sequence shown here is derived from an EMBL/GenBank/DDBJ whole genome shotgun (WGS) entry which is preliminary data.</text>
</comment>
<keyword evidence="3" id="KW-0347">Helicase</keyword>
<reference evidence="6" key="1">
    <citation type="submission" date="2022-10" db="EMBL/GenBank/DDBJ databases">
        <title>Genome assembly of Pristionchus species.</title>
        <authorList>
            <person name="Yoshida K."/>
            <person name="Sommer R.J."/>
        </authorList>
    </citation>
    <scope>NUCLEOTIDE SEQUENCE [LARGE SCALE GENOMIC DNA]</scope>
    <source>
        <strain evidence="6">RS5460</strain>
    </source>
</reference>
<keyword evidence="6" id="KW-1185">Reference proteome</keyword>
<evidence type="ECO:0000256" key="4">
    <source>
        <dbReference type="ARBA" id="ARBA00022840"/>
    </source>
</evidence>
<evidence type="ECO:0000256" key="3">
    <source>
        <dbReference type="ARBA" id="ARBA00022806"/>
    </source>
</evidence>
<keyword evidence="4" id="KW-0067">ATP-binding</keyword>